<name>A0A482XR45_LAOST</name>
<organism evidence="1 2">
    <name type="scientific">Laodelphax striatellus</name>
    <name type="common">Small brown planthopper</name>
    <name type="synonym">Delphax striatella</name>
    <dbReference type="NCBI Taxonomy" id="195883"/>
    <lineage>
        <taxon>Eukaryota</taxon>
        <taxon>Metazoa</taxon>
        <taxon>Ecdysozoa</taxon>
        <taxon>Arthropoda</taxon>
        <taxon>Hexapoda</taxon>
        <taxon>Insecta</taxon>
        <taxon>Pterygota</taxon>
        <taxon>Neoptera</taxon>
        <taxon>Paraneoptera</taxon>
        <taxon>Hemiptera</taxon>
        <taxon>Auchenorrhyncha</taxon>
        <taxon>Fulgoroidea</taxon>
        <taxon>Delphacidae</taxon>
        <taxon>Criomorphinae</taxon>
        <taxon>Laodelphax</taxon>
    </lineage>
</organism>
<protein>
    <submittedName>
        <fullName evidence="1">Uncharacterized protein</fullName>
    </submittedName>
</protein>
<dbReference type="GO" id="GO:0016020">
    <property type="term" value="C:membrane"/>
    <property type="evidence" value="ECO:0007669"/>
    <property type="project" value="TreeGrafter"/>
</dbReference>
<evidence type="ECO:0000313" key="2">
    <source>
        <dbReference type="Proteomes" id="UP000291343"/>
    </source>
</evidence>
<sequence>MSPQTLFSTPRDFEIFYEREVSRISSLGEDKLLLGGHPNEFESNNCLIKLNKNCVLDRKCLEEEAESGNTGYSLTHQIIYWQNFRQMRCSKEYDGLVKSIIKEKCRRVYAQQVHLTKHYNIDKNILDLFTEQVAVCGMEGFGEFLTEENRQIIIDNQMMCGCYNFSVNSSSSEAPQTSCMYDAHLTSVAALALTVHLKYEALF</sequence>
<dbReference type="InterPro" id="IPR031751">
    <property type="entry name" value="DUF4735"/>
</dbReference>
<dbReference type="STRING" id="195883.A0A482XR45"/>
<keyword evidence="2" id="KW-1185">Reference proteome</keyword>
<dbReference type="PANTHER" id="PTHR33539">
    <property type="entry name" value="UPF0764 PROTEIN C16ORF89"/>
    <property type="match status" value="1"/>
</dbReference>
<dbReference type="EMBL" id="QKKF02002906">
    <property type="protein sequence ID" value="RZF47950.1"/>
    <property type="molecule type" value="Genomic_DNA"/>
</dbReference>
<comment type="caution">
    <text evidence="1">The sequence shown here is derived from an EMBL/GenBank/DDBJ whole genome shotgun (WGS) entry which is preliminary data.</text>
</comment>
<dbReference type="Proteomes" id="UP000291343">
    <property type="component" value="Unassembled WGS sequence"/>
</dbReference>
<evidence type="ECO:0000313" key="1">
    <source>
        <dbReference type="EMBL" id="RZF47950.1"/>
    </source>
</evidence>
<reference evidence="1 2" key="1">
    <citation type="journal article" date="2017" name="Gigascience">
        <title>Genome sequence of the small brown planthopper, Laodelphax striatellus.</title>
        <authorList>
            <person name="Zhu J."/>
            <person name="Jiang F."/>
            <person name="Wang X."/>
            <person name="Yang P."/>
            <person name="Bao Y."/>
            <person name="Zhao W."/>
            <person name="Wang W."/>
            <person name="Lu H."/>
            <person name="Wang Q."/>
            <person name="Cui N."/>
            <person name="Li J."/>
            <person name="Chen X."/>
            <person name="Luo L."/>
            <person name="Yu J."/>
            <person name="Kang L."/>
            <person name="Cui F."/>
        </authorList>
    </citation>
    <scope>NUCLEOTIDE SEQUENCE [LARGE SCALE GENOMIC DNA]</scope>
    <source>
        <strain evidence="1">Lst14</strain>
    </source>
</reference>
<dbReference type="InParanoid" id="A0A482XR45"/>
<accession>A0A482XR45</accession>
<dbReference type="GO" id="GO:0005829">
    <property type="term" value="C:cytosol"/>
    <property type="evidence" value="ECO:0007669"/>
    <property type="project" value="TreeGrafter"/>
</dbReference>
<dbReference type="AlphaFoldDB" id="A0A482XR45"/>
<dbReference type="PANTHER" id="PTHR33539:SF1">
    <property type="entry name" value="UPF0764 PROTEIN C16ORF89"/>
    <property type="match status" value="1"/>
</dbReference>
<dbReference type="OrthoDB" id="5949187at2759"/>
<dbReference type="Pfam" id="PF15882">
    <property type="entry name" value="DUF4735"/>
    <property type="match status" value="1"/>
</dbReference>
<proteinExistence type="predicted"/>
<gene>
    <name evidence="1" type="ORF">LSTR_LSTR008754</name>
</gene>